<dbReference type="Gene3D" id="3.80.10.10">
    <property type="entry name" value="Ribonuclease Inhibitor"/>
    <property type="match status" value="1"/>
</dbReference>
<dbReference type="OMA" id="SCPSKHG"/>
<evidence type="ECO:0000256" key="7">
    <source>
        <dbReference type="SAM" id="MobiDB-lite"/>
    </source>
</evidence>
<evidence type="ECO:0000256" key="3">
    <source>
        <dbReference type="ARBA" id="ARBA00022729"/>
    </source>
</evidence>
<dbReference type="PANTHER" id="PTHR48063">
    <property type="entry name" value="LRR RECEPTOR-LIKE KINASE"/>
    <property type="match status" value="1"/>
</dbReference>
<dbReference type="PROSITE" id="PS51450">
    <property type="entry name" value="LRR"/>
    <property type="match status" value="1"/>
</dbReference>
<sequence length="144" mass="16342">MIPQGLANLTFLSVLDLSNNHLSRRIPSSTQLQSFDRSSYSGNAQLCGPPLQECPGYAPPSPHIDHGNNSNPQEHDDDDEDFPSLEFYISMVLGFSIAFWGFWGCLIVNRSWRNAYFTFLTDMKSWLHMTARVCSARLKEKLRA</sequence>
<dbReference type="SMR" id="A0A2G2Z211"/>
<reference evidence="9 10" key="1">
    <citation type="journal article" date="2014" name="Nat. Genet.">
        <title>Genome sequence of the hot pepper provides insights into the evolution of pungency in Capsicum species.</title>
        <authorList>
            <person name="Kim S."/>
            <person name="Park M."/>
            <person name="Yeom S.I."/>
            <person name="Kim Y.M."/>
            <person name="Lee J.M."/>
            <person name="Lee H.A."/>
            <person name="Seo E."/>
            <person name="Choi J."/>
            <person name="Cheong K."/>
            <person name="Kim K.T."/>
            <person name="Jung K."/>
            <person name="Lee G.W."/>
            <person name="Oh S.K."/>
            <person name="Bae C."/>
            <person name="Kim S.B."/>
            <person name="Lee H.Y."/>
            <person name="Kim S.Y."/>
            <person name="Kim M.S."/>
            <person name="Kang B.C."/>
            <person name="Jo Y.D."/>
            <person name="Yang H.B."/>
            <person name="Jeong H.J."/>
            <person name="Kang W.H."/>
            <person name="Kwon J.K."/>
            <person name="Shin C."/>
            <person name="Lim J.Y."/>
            <person name="Park J.H."/>
            <person name="Huh J.H."/>
            <person name="Kim J.S."/>
            <person name="Kim B.D."/>
            <person name="Cohen O."/>
            <person name="Paran I."/>
            <person name="Suh M.C."/>
            <person name="Lee S.B."/>
            <person name="Kim Y.K."/>
            <person name="Shin Y."/>
            <person name="Noh S.J."/>
            <person name="Park J."/>
            <person name="Seo Y.S."/>
            <person name="Kwon S.Y."/>
            <person name="Kim H.A."/>
            <person name="Park J.M."/>
            <person name="Kim H.J."/>
            <person name="Choi S.B."/>
            <person name="Bosland P.W."/>
            <person name="Reeves G."/>
            <person name="Jo S.H."/>
            <person name="Lee B.W."/>
            <person name="Cho H.T."/>
            <person name="Choi H.S."/>
            <person name="Lee M.S."/>
            <person name="Yu Y."/>
            <person name="Do Choi Y."/>
            <person name="Park B.S."/>
            <person name="van Deynze A."/>
            <person name="Ashrafi H."/>
            <person name="Hill T."/>
            <person name="Kim W.T."/>
            <person name="Pai H.S."/>
            <person name="Ahn H.K."/>
            <person name="Yeam I."/>
            <person name="Giovannoni J.J."/>
            <person name="Rose J.K."/>
            <person name="Sorensen I."/>
            <person name="Lee S.J."/>
            <person name="Kim R.W."/>
            <person name="Choi I.Y."/>
            <person name="Choi B.S."/>
            <person name="Lim J.S."/>
            <person name="Lee Y.H."/>
            <person name="Choi D."/>
        </authorList>
    </citation>
    <scope>NUCLEOTIDE SEQUENCE [LARGE SCALE GENOMIC DNA]</scope>
    <source>
        <strain evidence="10">cv. CM334</strain>
    </source>
</reference>
<evidence type="ECO:0000313" key="10">
    <source>
        <dbReference type="Proteomes" id="UP000222542"/>
    </source>
</evidence>
<dbReference type="STRING" id="4072.A0A2G2Z211"/>
<feature type="region of interest" description="Disordered" evidence="7">
    <location>
        <begin position="43"/>
        <end position="78"/>
    </location>
</feature>
<keyword evidence="3" id="KW-0732">Signal</keyword>
<feature type="transmembrane region" description="Helical" evidence="8">
    <location>
        <begin position="87"/>
        <end position="108"/>
    </location>
</feature>
<keyword evidence="2 8" id="KW-0812">Transmembrane</keyword>
<comment type="subcellular location">
    <subcellularLocation>
        <location evidence="1">Membrane</location>
        <topology evidence="1">Single-pass type I membrane protein</topology>
    </subcellularLocation>
</comment>
<keyword evidence="4 8" id="KW-1133">Transmembrane helix</keyword>
<evidence type="ECO:0000313" key="9">
    <source>
        <dbReference type="EMBL" id="PHT76057.1"/>
    </source>
</evidence>
<dbReference type="InterPro" id="IPR032675">
    <property type="entry name" value="LRR_dom_sf"/>
</dbReference>
<dbReference type="EMBL" id="AYRZ02000007">
    <property type="protein sequence ID" value="PHT76057.1"/>
    <property type="molecule type" value="Genomic_DNA"/>
</dbReference>
<dbReference type="Gramene" id="PHT76057">
    <property type="protein sequence ID" value="PHT76057"/>
    <property type="gene ID" value="T459_19579"/>
</dbReference>
<evidence type="ECO:0000256" key="5">
    <source>
        <dbReference type="ARBA" id="ARBA00023136"/>
    </source>
</evidence>
<proteinExistence type="predicted"/>
<dbReference type="InterPro" id="IPR046956">
    <property type="entry name" value="RLP23-like"/>
</dbReference>
<dbReference type="Proteomes" id="UP000222542">
    <property type="component" value="Unassembled WGS sequence"/>
</dbReference>
<reference evidence="9 10" key="2">
    <citation type="journal article" date="2017" name="Genome Biol.">
        <title>New reference genome sequences of hot pepper reveal the massive evolution of plant disease-resistance genes by retroduplication.</title>
        <authorList>
            <person name="Kim S."/>
            <person name="Park J."/>
            <person name="Yeom S.I."/>
            <person name="Kim Y.M."/>
            <person name="Seo E."/>
            <person name="Kim K.T."/>
            <person name="Kim M.S."/>
            <person name="Lee J.M."/>
            <person name="Cheong K."/>
            <person name="Shin H.S."/>
            <person name="Kim S.B."/>
            <person name="Han K."/>
            <person name="Lee J."/>
            <person name="Park M."/>
            <person name="Lee H.A."/>
            <person name="Lee H.Y."/>
            <person name="Lee Y."/>
            <person name="Oh S."/>
            <person name="Lee J.H."/>
            <person name="Choi E."/>
            <person name="Choi E."/>
            <person name="Lee S.E."/>
            <person name="Jeon J."/>
            <person name="Kim H."/>
            <person name="Choi G."/>
            <person name="Song H."/>
            <person name="Lee J."/>
            <person name="Lee S.C."/>
            <person name="Kwon J.K."/>
            <person name="Lee H.Y."/>
            <person name="Koo N."/>
            <person name="Hong Y."/>
            <person name="Kim R.W."/>
            <person name="Kang W.H."/>
            <person name="Huh J.H."/>
            <person name="Kang B.C."/>
            <person name="Yang T.J."/>
            <person name="Lee Y.H."/>
            <person name="Bennetzen J.L."/>
            <person name="Choi D."/>
        </authorList>
    </citation>
    <scope>NUCLEOTIDE SEQUENCE [LARGE SCALE GENOMIC DNA]</scope>
    <source>
        <strain evidence="10">cv. CM334</strain>
    </source>
</reference>
<organism evidence="9 10">
    <name type="scientific">Capsicum annuum</name>
    <name type="common">Capsicum pepper</name>
    <dbReference type="NCBI Taxonomy" id="4072"/>
    <lineage>
        <taxon>Eukaryota</taxon>
        <taxon>Viridiplantae</taxon>
        <taxon>Streptophyta</taxon>
        <taxon>Embryophyta</taxon>
        <taxon>Tracheophyta</taxon>
        <taxon>Spermatophyta</taxon>
        <taxon>Magnoliopsida</taxon>
        <taxon>eudicotyledons</taxon>
        <taxon>Gunneridae</taxon>
        <taxon>Pentapetalae</taxon>
        <taxon>asterids</taxon>
        <taxon>lamiids</taxon>
        <taxon>Solanales</taxon>
        <taxon>Solanaceae</taxon>
        <taxon>Solanoideae</taxon>
        <taxon>Capsiceae</taxon>
        <taxon>Capsicum</taxon>
    </lineage>
</organism>
<accession>A0A2G2Z211</accession>
<evidence type="ECO:0000256" key="6">
    <source>
        <dbReference type="ARBA" id="ARBA00023180"/>
    </source>
</evidence>
<protein>
    <submittedName>
        <fullName evidence="9">Uncharacterized protein</fullName>
    </submittedName>
</protein>
<dbReference type="InterPro" id="IPR001611">
    <property type="entry name" value="Leu-rich_rpt"/>
</dbReference>
<dbReference type="AlphaFoldDB" id="A0A2G2Z211"/>
<dbReference type="SUPFAM" id="SSF52058">
    <property type="entry name" value="L domain-like"/>
    <property type="match status" value="1"/>
</dbReference>
<name>A0A2G2Z211_CAPAN</name>
<evidence type="ECO:0000256" key="8">
    <source>
        <dbReference type="SAM" id="Phobius"/>
    </source>
</evidence>
<gene>
    <name evidence="9" type="ORF">T459_19579</name>
</gene>
<evidence type="ECO:0000256" key="4">
    <source>
        <dbReference type="ARBA" id="ARBA00022989"/>
    </source>
</evidence>
<dbReference type="PANTHER" id="PTHR48063:SF103">
    <property type="entry name" value="LEUCINE-RICH RECEPTOR-LIKE KINASE FAMILY PROTEIN"/>
    <property type="match status" value="1"/>
</dbReference>
<keyword evidence="6" id="KW-0325">Glycoprotein</keyword>
<keyword evidence="10" id="KW-1185">Reference proteome</keyword>
<evidence type="ECO:0000256" key="2">
    <source>
        <dbReference type="ARBA" id="ARBA00022692"/>
    </source>
</evidence>
<evidence type="ECO:0000256" key="1">
    <source>
        <dbReference type="ARBA" id="ARBA00004479"/>
    </source>
</evidence>
<comment type="caution">
    <text evidence="9">The sequence shown here is derived from an EMBL/GenBank/DDBJ whole genome shotgun (WGS) entry which is preliminary data.</text>
</comment>
<keyword evidence="5 8" id="KW-0472">Membrane</keyword>
<dbReference type="GO" id="GO:0016020">
    <property type="term" value="C:membrane"/>
    <property type="evidence" value="ECO:0007669"/>
    <property type="project" value="UniProtKB-SubCell"/>
</dbReference>